<dbReference type="Gene3D" id="3.60.20.40">
    <property type="match status" value="1"/>
</dbReference>
<comment type="catalytic activity">
    <reaction evidence="5 8">
        <text>an N-terminal (5-L-glutamyl)-[peptide] + an alpha-amino acid = 5-L-glutamyl amino acid + an N-terminal L-alpha-aminoacyl-[peptide]</text>
        <dbReference type="Rhea" id="RHEA:23904"/>
        <dbReference type="Rhea" id="RHEA-COMP:9780"/>
        <dbReference type="Rhea" id="RHEA-COMP:9795"/>
        <dbReference type="ChEBI" id="CHEBI:77644"/>
        <dbReference type="ChEBI" id="CHEBI:78597"/>
        <dbReference type="ChEBI" id="CHEBI:78599"/>
        <dbReference type="ChEBI" id="CHEBI:78608"/>
        <dbReference type="EC" id="2.3.2.2"/>
    </reaction>
</comment>
<dbReference type="GO" id="GO:0036374">
    <property type="term" value="F:glutathione hydrolase activity"/>
    <property type="evidence" value="ECO:0007669"/>
    <property type="project" value="UniProtKB-UniRule"/>
</dbReference>
<dbReference type="InterPro" id="IPR000101">
    <property type="entry name" value="GGT_peptidase"/>
</dbReference>
<comment type="catalytic activity">
    <reaction evidence="2 8">
        <text>glutathione + H2O = L-cysteinylglycine + L-glutamate</text>
        <dbReference type="Rhea" id="RHEA:28807"/>
        <dbReference type="ChEBI" id="CHEBI:15377"/>
        <dbReference type="ChEBI" id="CHEBI:29985"/>
        <dbReference type="ChEBI" id="CHEBI:57925"/>
        <dbReference type="ChEBI" id="CHEBI:61694"/>
        <dbReference type="EC" id="3.4.19.13"/>
    </reaction>
</comment>
<protein>
    <recommendedName>
        <fullName evidence="8">Glutathione hydrolase</fullName>
        <ecNumber evidence="8">2.3.2.2</ecNumber>
        <ecNumber evidence="8">3.4.19.13</ecNumber>
    </recommendedName>
    <alternativeName>
        <fullName evidence="8">Gamma-glutamyltransferase</fullName>
    </alternativeName>
    <alternativeName>
        <fullName evidence="8">Gamma-glutamyltranspeptidase</fullName>
    </alternativeName>
</protein>
<evidence type="ECO:0000313" key="12">
    <source>
        <dbReference type="Proteomes" id="UP000245942"/>
    </source>
</evidence>
<feature type="transmembrane region" description="Helical" evidence="10">
    <location>
        <begin position="50"/>
        <end position="72"/>
    </location>
</feature>
<keyword evidence="10" id="KW-1133">Transmembrane helix</keyword>
<dbReference type="InterPro" id="IPR029055">
    <property type="entry name" value="Ntn_hydrolases_N"/>
</dbReference>
<dbReference type="InterPro" id="IPR043137">
    <property type="entry name" value="GGT_ssub_C"/>
</dbReference>
<dbReference type="Pfam" id="PF01019">
    <property type="entry name" value="G_glu_transpept"/>
    <property type="match status" value="1"/>
</dbReference>
<proteinExistence type="inferred from homology"/>
<dbReference type="RefSeq" id="XP_025349998.1">
    <property type="nucleotide sequence ID" value="XM_025491617.1"/>
</dbReference>
<gene>
    <name evidence="11" type="ORF">BCV69DRAFT_280446</name>
</gene>
<dbReference type="OrthoDB" id="1081007at2759"/>
<dbReference type="UniPathway" id="UPA00204"/>
<evidence type="ECO:0000256" key="8">
    <source>
        <dbReference type="RuleBase" id="RU368068"/>
    </source>
</evidence>
<dbReference type="PRINTS" id="PR01210">
    <property type="entry name" value="GGTRANSPTASE"/>
</dbReference>
<dbReference type="GO" id="GO:0006751">
    <property type="term" value="P:glutathione catabolic process"/>
    <property type="evidence" value="ECO:0007669"/>
    <property type="project" value="UniProtKB-UniRule"/>
</dbReference>
<evidence type="ECO:0000256" key="2">
    <source>
        <dbReference type="ARBA" id="ARBA00001089"/>
    </source>
</evidence>
<dbReference type="InterPro" id="IPR043138">
    <property type="entry name" value="GGT_lsub"/>
</dbReference>
<dbReference type="EC" id="2.3.2.2" evidence="8"/>
<feature type="binding site" evidence="7">
    <location>
        <begin position="532"/>
        <end position="533"/>
    </location>
    <ligand>
        <name>L-glutamate</name>
        <dbReference type="ChEBI" id="CHEBI:29985"/>
    </ligand>
</feature>
<dbReference type="GO" id="GO:0000324">
    <property type="term" value="C:fungal-type vacuole"/>
    <property type="evidence" value="ECO:0007669"/>
    <property type="project" value="TreeGrafter"/>
</dbReference>
<keyword evidence="8" id="KW-0012">Acyltransferase</keyword>
<keyword evidence="12" id="KW-1185">Reference proteome</keyword>
<keyword evidence="10" id="KW-0812">Transmembrane</keyword>
<dbReference type="SUPFAM" id="SSF56235">
    <property type="entry name" value="N-terminal nucleophile aminohydrolases (Ntn hydrolases)"/>
    <property type="match status" value="1"/>
</dbReference>
<dbReference type="GO" id="GO:0103068">
    <property type="term" value="F:leukotriene C4 gamma-glutamyl transferase activity"/>
    <property type="evidence" value="ECO:0007669"/>
    <property type="project" value="UniProtKB-EC"/>
</dbReference>
<dbReference type="FunFam" id="3.60.20.40:FF:000001">
    <property type="entry name" value="Gamma-glutamyltranspeptidase 1"/>
    <property type="match status" value="1"/>
</dbReference>
<sequence length="664" mass="71978">MTSVSTSSGLAPGEVDERAPLLNSSASSHQSASRRRRGSLAASNSRRPEYLLKGLLALLCLSFVILVSVLLFHPSKSTAPELNSHGRLNPSHLARGSRGAVAAENPVCSKVGLDLLRKGGSAADGAVGTALCVGVLNMFSSGIGGGGFALIRAPASNGSAEAEHITVDFRETAPGAAYEEMFHGAPEAAKVGGLAVGVPGELRGLEEIWRRWGRLEWSEVVMPSVKLAEEAKVGRELARRLKWLGSFIPEKPEWEEVFMDPTTGRFLEVGDTIRRTAYAETLRQVARHGSDVFYEGPIAEAMVAKVQKAGGILTLQDLKDYKVEIRNALQGVWTGGQKAWTTPAPTSGAILLQMMNVLRMLGYERHADEYHGPHHGKKSPIETQIEIESLWTHRLIEVMKHGFASRTRLGDPAFLNVSSLLEISKIPTLATAKSLLSMIDDSHTHPLEYYNPLFDIEEDHGTMHLSVVDEDGMCVGITSTVNLIFGSQEMDRETGVIFNDEMDDSSTPGTPNAFGLRPSPFNYPQPHKRPLSSITPLILEDAQGHFEVLLGGAGGSRIPTSVLQVLLNMERGQNLSEAIEAPRIHHQLLPAEVGVETTIFDHDDAVLMGVRDVLRAKGHKLSETDVNLGFAVVQGVQKILDSRGEVLEVRGASDSRKNGWAEAY</sequence>
<keyword evidence="8" id="KW-0378">Hydrolase</keyword>
<name>A0A316UD78_9BASI</name>
<evidence type="ECO:0000256" key="6">
    <source>
        <dbReference type="PIRSR" id="PIRSR600101-1"/>
    </source>
</evidence>
<comment type="pathway">
    <text evidence="3 8">Sulfur metabolism; glutathione metabolism.</text>
</comment>
<dbReference type="EMBL" id="KZ819322">
    <property type="protein sequence ID" value="PWN22838.1"/>
    <property type="molecule type" value="Genomic_DNA"/>
</dbReference>
<feature type="binding site" evidence="7">
    <location>
        <position position="555"/>
    </location>
    <ligand>
        <name>L-glutamate</name>
        <dbReference type="ChEBI" id="CHEBI:29985"/>
    </ligand>
</feature>
<reference evidence="11 12" key="1">
    <citation type="journal article" date="2018" name="Mol. Biol. Evol.">
        <title>Broad Genomic Sampling Reveals a Smut Pathogenic Ancestry of the Fungal Clade Ustilaginomycotina.</title>
        <authorList>
            <person name="Kijpornyongpan T."/>
            <person name="Mondo S.J."/>
            <person name="Barry K."/>
            <person name="Sandor L."/>
            <person name="Lee J."/>
            <person name="Lipzen A."/>
            <person name="Pangilinan J."/>
            <person name="LaButti K."/>
            <person name="Hainaut M."/>
            <person name="Henrissat B."/>
            <person name="Grigoriev I.V."/>
            <person name="Spatafora J.W."/>
            <person name="Aime M.C."/>
        </authorList>
    </citation>
    <scope>NUCLEOTIDE SEQUENCE [LARGE SCALE GENOMIC DNA]</scope>
    <source>
        <strain evidence="11 12">MCA 4718</strain>
    </source>
</reference>
<evidence type="ECO:0000256" key="7">
    <source>
        <dbReference type="PIRSR" id="PIRSR600101-2"/>
    </source>
</evidence>
<evidence type="ECO:0000256" key="5">
    <source>
        <dbReference type="ARBA" id="ARBA00047417"/>
    </source>
</evidence>
<organism evidence="11 12">
    <name type="scientific">Pseudomicrostroma glucosiphilum</name>
    <dbReference type="NCBI Taxonomy" id="1684307"/>
    <lineage>
        <taxon>Eukaryota</taxon>
        <taxon>Fungi</taxon>
        <taxon>Dikarya</taxon>
        <taxon>Basidiomycota</taxon>
        <taxon>Ustilaginomycotina</taxon>
        <taxon>Exobasidiomycetes</taxon>
        <taxon>Microstromatales</taxon>
        <taxon>Microstromatales incertae sedis</taxon>
        <taxon>Pseudomicrostroma</taxon>
    </lineage>
</organism>
<evidence type="ECO:0000256" key="10">
    <source>
        <dbReference type="SAM" id="Phobius"/>
    </source>
</evidence>
<accession>A0A316UD78</accession>
<dbReference type="GeneID" id="37013351"/>
<feature type="region of interest" description="Disordered" evidence="9">
    <location>
        <begin position="1"/>
        <end position="40"/>
    </location>
</feature>
<evidence type="ECO:0000256" key="9">
    <source>
        <dbReference type="SAM" id="MobiDB-lite"/>
    </source>
</evidence>
<dbReference type="Proteomes" id="UP000245942">
    <property type="component" value="Unassembled WGS sequence"/>
</dbReference>
<comment type="catalytic activity">
    <reaction evidence="1 8">
        <text>an S-substituted glutathione + H2O = an S-substituted L-cysteinylglycine + L-glutamate</text>
        <dbReference type="Rhea" id="RHEA:59468"/>
        <dbReference type="ChEBI" id="CHEBI:15377"/>
        <dbReference type="ChEBI" id="CHEBI:29985"/>
        <dbReference type="ChEBI" id="CHEBI:90779"/>
        <dbReference type="ChEBI" id="CHEBI:143103"/>
        <dbReference type="EC" id="3.4.19.13"/>
    </reaction>
</comment>
<keyword evidence="8" id="KW-0808">Transferase</keyword>
<dbReference type="PANTHER" id="PTHR11686:SF9">
    <property type="entry name" value="RE13973P"/>
    <property type="match status" value="1"/>
</dbReference>
<evidence type="ECO:0000313" key="11">
    <source>
        <dbReference type="EMBL" id="PWN22838.1"/>
    </source>
</evidence>
<dbReference type="Gene3D" id="1.10.246.130">
    <property type="match status" value="1"/>
</dbReference>
<dbReference type="AlphaFoldDB" id="A0A316UD78"/>
<comment type="function">
    <text evidence="8">Cleaves the gamma-glutamyl peptide bond of glutathione and glutathione conjugates.</text>
</comment>
<evidence type="ECO:0000256" key="1">
    <source>
        <dbReference type="ARBA" id="ARBA00001049"/>
    </source>
</evidence>
<feature type="binding site" evidence="7">
    <location>
        <position position="170"/>
    </location>
    <ligand>
        <name>L-glutamate</name>
        <dbReference type="ChEBI" id="CHEBI:29985"/>
    </ligand>
</feature>
<comment type="similarity">
    <text evidence="4">Belongs to the gamma-glutamyltransferase family.</text>
</comment>
<feature type="binding site" evidence="7">
    <location>
        <position position="504"/>
    </location>
    <ligand>
        <name>L-glutamate</name>
        <dbReference type="ChEBI" id="CHEBI:29985"/>
    </ligand>
</feature>
<feature type="binding site" evidence="7">
    <location>
        <begin position="480"/>
        <end position="482"/>
    </location>
    <ligand>
        <name>L-glutamate</name>
        <dbReference type="ChEBI" id="CHEBI:29985"/>
    </ligand>
</feature>
<dbReference type="GO" id="GO:0005886">
    <property type="term" value="C:plasma membrane"/>
    <property type="evidence" value="ECO:0007669"/>
    <property type="project" value="TreeGrafter"/>
</dbReference>
<feature type="active site" description="Nucleophile" evidence="6">
    <location>
        <position position="462"/>
    </location>
</feature>
<evidence type="ECO:0000256" key="4">
    <source>
        <dbReference type="ARBA" id="ARBA00009381"/>
    </source>
</evidence>
<evidence type="ECO:0000256" key="3">
    <source>
        <dbReference type="ARBA" id="ARBA00005115"/>
    </source>
</evidence>
<keyword evidence="10" id="KW-0472">Membrane</keyword>
<dbReference type="PANTHER" id="PTHR11686">
    <property type="entry name" value="GAMMA GLUTAMYL TRANSPEPTIDASE"/>
    <property type="match status" value="1"/>
</dbReference>
<dbReference type="EC" id="3.4.19.13" evidence="8"/>
<dbReference type="STRING" id="1684307.A0A316UD78"/>